<dbReference type="PATRIC" id="fig|161398.10.peg.3207"/>
<dbReference type="GO" id="GO:0006508">
    <property type="term" value="P:proteolysis"/>
    <property type="evidence" value="ECO:0007669"/>
    <property type="project" value="InterPro"/>
</dbReference>
<dbReference type="STRING" id="161398.PP2015_3149"/>
<evidence type="ECO:0000256" key="1">
    <source>
        <dbReference type="ARBA" id="ARBA00022801"/>
    </source>
</evidence>
<feature type="signal peptide" evidence="3">
    <location>
        <begin position="1"/>
        <end position="30"/>
    </location>
</feature>
<evidence type="ECO:0000256" key="3">
    <source>
        <dbReference type="SAM" id="SignalP"/>
    </source>
</evidence>
<evidence type="ECO:0000259" key="5">
    <source>
        <dbReference type="Pfam" id="PF00930"/>
    </source>
</evidence>
<keyword evidence="3" id="KW-0732">Signal</keyword>
<dbReference type="Pfam" id="PF00930">
    <property type="entry name" value="DPPIV_N"/>
    <property type="match status" value="1"/>
</dbReference>
<dbReference type="Gene3D" id="3.40.50.1820">
    <property type="entry name" value="alpha/beta hydrolase"/>
    <property type="match status" value="1"/>
</dbReference>
<evidence type="ECO:0000313" key="7">
    <source>
        <dbReference type="Proteomes" id="UP000061457"/>
    </source>
</evidence>
<feature type="chain" id="PRO_5006601072" description="S9 family peptidase" evidence="3">
    <location>
        <begin position="31"/>
        <end position="677"/>
    </location>
</feature>
<dbReference type="InterPro" id="IPR011659">
    <property type="entry name" value="WD40"/>
</dbReference>
<evidence type="ECO:0000256" key="2">
    <source>
        <dbReference type="ARBA" id="ARBA00022825"/>
    </source>
</evidence>
<sequence length="677" mass="75855">MKDMNEKRHLSGLLTWALLFSLFTTTHAHASAVKKESKGLVPEDYFDFVFLNSPQVSPNNEDILFVKRTVNDDASGRNSQIFKIDKSGIVSEFTQGTGDRAPQWSPDGSRVAFVRSVDGKSQVFVMPANGGEAKQMTFLEQSLSSFQWLPSGEQLLLTLTVSPEKANEALNSESESKRAKPDIVVVKNARYIGDGAGYLSGKRRHLFTYDLESQALTQLTEGVDWNVNGPTLSKDGQYVYFHANKTGLEYEGNDNSDIYRLNIKTKQQVALTQHHGSQYSVSVSHDGKSFVYSHQEGTYEQADLFLHRGNSEPKNLTAAFDRRASGALWSPTNKSLYFTTSDHGAHRLFAVDTDAASVKKLLDMDKTVRNLAIAPSGKFLVFTLESSTALPELYRYEIQSKKLQKLTQFNDALMASKALSPAESFWFENEQGMKVQGFVHKPINFDKNKSYPLVLNIKGGPGGMWGHQWFHENQMYAAKGYGVVYVNYRGSSGYGIAHSKAVRKDYGGADYRDNMQFLDKVIAQNSWINKDALYITGGSHGGFLTNWITTKTNRFKAAVTQRSVSSWISEAGTQEYTPAQMTKEFGGTLWTNFAGYWDRSPLKYADQVSTPTLIIHSDQDMVTPIGQGQEWFYALKANDVPVEMVIFKGETHGLSRTGTPTNLVERLDRILDWFSRY</sequence>
<evidence type="ECO:0008006" key="8">
    <source>
        <dbReference type="Google" id="ProtNLM"/>
    </source>
</evidence>
<evidence type="ECO:0000313" key="6">
    <source>
        <dbReference type="EMBL" id="ALO43628.1"/>
    </source>
</evidence>
<dbReference type="AlphaFoldDB" id="A0A0S2K5J4"/>
<dbReference type="OrthoDB" id="4269629at2"/>
<dbReference type="InterPro" id="IPR011042">
    <property type="entry name" value="6-blade_b-propeller_TolB-like"/>
</dbReference>
<dbReference type="SUPFAM" id="SSF53474">
    <property type="entry name" value="alpha/beta-Hydrolases"/>
    <property type="match status" value="1"/>
</dbReference>
<feature type="domain" description="Dipeptidylpeptidase IV N-terminal" evidence="5">
    <location>
        <begin position="204"/>
        <end position="295"/>
    </location>
</feature>
<keyword evidence="2" id="KW-0720">Serine protease</keyword>
<proteinExistence type="predicted"/>
<keyword evidence="7" id="KW-1185">Reference proteome</keyword>
<protein>
    <recommendedName>
        <fullName evidence="8">S9 family peptidase</fullName>
    </recommendedName>
</protein>
<keyword evidence="2" id="KW-0645">Protease</keyword>
<organism evidence="6 7">
    <name type="scientific">Pseudoalteromonas phenolica</name>
    <dbReference type="NCBI Taxonomy" id="161398"/>
    <lineage>
        <taxon>Bacteria</taxon>
        <taxon>Pseudomonadati</taxon>
        <taxon>Pseudomonadota</taxon>
        <taxon>Gammaproteobacteria</taxon>
        <taxon>Alteromonadales</taxon>
        <taxon>Pseudoalteromonadaceae</taxon>
        <taxon>Pseudoalteromonas</taxon>
    </lineage>
</organism>
<dbReference type="GO" id="GO:0004252">
    <property type="term" value="F:serine-type endopeptidase activity"/>
    <property type="evidence" value="ECO:0007669"/>
    <property type="project" value="TreeGrafter"/>
</dbReference>
<feature type="domain" description="Peptidase S9 prolyl oligopeptidase catalytic" evidence="4">
    <location>
        <begin position="471"/>
        <end position="677"/>
    </location>
</feature>
<dbReference type="Gene3D" id="2.120.10.30">
    <property type="entry name" value="TolB, C-terminal domain"/>
    <property type="match status" value="2"/>
</dbReference>
<dbReference type="Proteomes" id="UP000061457">
    <property type="component" value="Chromosome I"/>
</dbReference>
<reference evidence="6 7" key="1">
    <citation type="submission" date="2015-11" db="EMBL/GenBank/DDBJ databases">
        <authorList>
            <person name="Zhang Y."/>
            <person name="Guo Z."/>
        </authorList>
    </citation>
    <scope>NUCLEOTIDE SEQUENCE [LARGE SCALE GENOMIC DNA]</scope>
    <source>
        <strain evidence="6 7">KCTC 12086</strain>
    </source>
</reference>
<dbReference type="Pfam" id="PF07676">
    <property type="entry name" value="PD40"/>
    <property type="match status" value="1"/>
</dbReference>
<keyword evidence="1" id="KW-0378">Hydrolase</keyword>
<dbReference type="KEGG" id="pphe:PP2015_3149"/>
<dbReference type="Pfam" id="PF00326">
    <property type="entry name" value="Peptidase_S9"/>
    <property type="match status" value="1"/>
</dbReference>
<dbReference type="InterPro" id="IPR029058">
    <property type="entry name" value="AB_hydrolase_fold"/>
</dbReference>
<dbReference type="SUPFAM" id="SSF82171">
    <property type="entry name" value="DPP6 N-terminal domain-like"/>
    <property type="match status" value="1"/>
</dbReference>
<dbReference type="InterPro" id="IPR001375">
    <property type="entry name" value="Peptidase_S9_cat"/>
</dbReference>
<dbReference type="PANTHER" id="PTHR42776">
    <property type="entry name" value="SERINE PEPTIDASE S9 FAMILY MEMBER"/>
    <property type="match status" value="1"/>
</dbReference>
<name>A0A0S2K5J4_9GAMM</name>
<gene>
    <name evidence="6" type="ORF">PP2015_3149</name>
</gene>
<dbReference type="PANTHER" id="PTHR42776:SF27">
    <property type="entry name" value="DIPEPTIDYL PEPTIDASE FAMILY MEMBER 6"/>
    <property type="match status" value="1"/>
</dbReference>
<dbReference type="InterPro" id="IPR002469">
    <property type="entry name" value="Peptidase_S9B_N"/>
</dbReference>
<evidence type="ECO:0000259" key="4">
    <source>
        <dbReference type="Pfam" id="PF00326"/>
    </source>
</evidence>
<dbReference type="EMBL" id="CP013187">
    <property type="protein sequence ID" value="ALO43628.1"/>
    <property type="molecule type" value="Genomic_DNA"/>
</dbReference>
<accession>A0A0S2K5J4</accession>